<dbReference type="InterPro" id="IPR036515">
    <property type="entry name" value="Transposase_17_sf"/>
</dbReference>
<dbReference type="EMBL" id="WNLA01000001">
    <property type="protein sequence ID" value="MTW00483.1"/>
    <property type="molecule type" value="Genomic_DNA"/>
</dbReference>
<sequence>MSSYHRLYLPGHTYFFTVVASGRQPVFRQEMVRGALRSAFAHVRSGLAFSIPGFVLLPDHLHTIWTLPEGDSDYSTRWRLIKTRVTQACGARIWQPRYWEHAIRDDADLHKHLDYIHWNPVKHGIVASVRDWPWSSFHRYVKFGAYPADWCAGRGLDEINLE</sequence>
<dbReference type="GO" id="GO:0043565">
    <property type="term" value="F:sequence-specific DNA binding"/>
    <property type="evidence" value="ECO:0007669"/>
    <property type="project" value="TreeGrafter"/>
</dbReference>
<feature type="domain" description="Transposase IS200-like" evidence="1">
    <location>
        <begin position="9"/>
        <end position="119"/>
    </location>
</feature>
<comment type="caution">
    <text evidence="2">The sequence shown here is derived from an EMBL/GenBank/DDBJ whole genome shotgun (WGS) entry which is preliminary data.</text>
</comment>
<evidence type="ECO:0000313" key="3">
    <source>
        <dbReference type="Proteomes" id="UP000484015"/>
    </source>
</evidence>
<dbReference type="SUPFAM" id="SSF143422">
    <property type="entry name" value="Transposase IS200-like"/>
    <property type="match status" value="1"/>
</dbReference>
<dbReference type="GO" id="GO:0004803">
    <property type="term" value="F:transposase activity"/>
    <property type="evidence" value="ECO:0007669"/>
    <property type="project" value="InterPro"/>
</dbReference>
<dbReference type="Gene3D" id="3.30.70.1290">
    <property type="entry name" value="Transposase IS200-like"/>
    <property type="match status" value="1"/>
</dbReference>
<keyword evidence="3" id="KW-1185">Reference proteome</keyword>
<dbReference type="PANTHER" id="PTHR36966">
    <property type="entry name" value="REP-ASSOCIATED TYROSINE TRANSPOSASE"/>
    <property type="match status" value="1"/>
</dbReference>
<dbReference type="GO" id="GO:0006313">
    <property type="term" value="P:DNA transposition"/>
    <property type="evidence" value="ECO:0007669"/>
    <property type="project" value="InterPro"/>
</dbReference>
<proteinExistence type="predicted"/>
<protein>
    <submittedName>
        <fullName evidence="2">Transposase</fullName>
    </submittedName>
</protein>
<dbReference type="OrthoDB" id="9794403at2"/>
<name>A0A6L6PSH5_9BURK</name>
<evidence type="ECO:0000259" key="1">
    <source>
        <dbReference type="SMART" id="SM01321"/>
    </source>
</evidence>
<reference evidence="2 3" key="1">
    <citation type="submission" date="2019-11" db="EMBL/GenBank/DDBJ databases">
        <title>Type strains purchased from KCTC, JCM and DSMZ.</title>
        <authorList>
            <person name="Lu H."/>
        </authorList>
    </citation>
    <scope>NUCLEOTIDE SEQUENCE [LARGE SCALE GENOMIC DNA]</scope>
    <source>
        <strain evidence="2 3">KCTC 42409</strain>
    </source>
</reference>
<dbReference type="AlphaFoldDB" id="A0A6L6PSH5"/>
<accession>A0A6L6PSH5</accession>
<dbReference type="Proteomes" id="UP000484015">
    <property type="component" value="Unassembled WGS sequence"/>
</dbReference>
<dbReference type="InterPro" id="IPR002686">
    <property type="entry name" value="Transposase_17"/>
</dbReference>
<dbReference type="PANTHER" id="PTHR36966:SF1">
    <property type="entry name" value="REP-ASSOCIATED TYROSINE TRANSPOSASE"/>
    <property type="match status" value="1"/>
</dbReference>
<organism evidence="2 3">
    <name type="scientific">Pseudoduganella ginsengisoli</name>
    <dbReference type="NCBI Taxonomy" id="1462440"/>
    <lineage>
        <taxon>Bacteria</taxon>
        <taxon>Pseudomonadati</taxon>
        <taxon>Pseudomonadota</taxon>
        <taxon>Betaproteobacteria</taxon>
        <taxon>Burkholderiales</taxon>
        <taxon>Oxalobacteraceae</taxon>
        <taxon>Telluria group</taxon>
        <taxon>Pseudoduganella</taxon>
    </lineage>
</organism>
<dbReference type="InterPro" id="IPR052715">
    <property type="entry name" value="RAYT_transposase"/>
</dbReference>
<gene>
    <name evidence="2" type="ORF">GM668_00120</name>
</gene>
<dbReference type="NCBIfam" id="NF047646">
    <property type="entry name" value="REP_Tyr_transpos"/>
    <property type="match status" value="1"/>
</dbReference>
<evidence type="ECO:0000313" key="2">
    <source>
        <dbReference type="EMBL" id="MTW00483.1"/>
    </source>
</evidence>
<dbReference type="SMART" id="SM01321">
    <property type="entry name" value="Y1_Tnp"/>
    <property type="match status" value="1"/>
</dbReference>